<dbReference type="GO" id="GO:0016020">
    <property type="term" value="C:membrane"/>
    <property type="evidence" value="ECO:0007669"/>
    <property type="project" value="UniProtKB-SubCell"/>
</dbReference>
<evidence type="ECO:0000256" key="1">
    <source>
        <dbReference type="ARBA" id="ARBA00004141"/>
    </source>
</evidence>
<evidence type="ECO:0000256" key="2">
    <source>
        <dbReference type="ARBA" id="ARBA00022692"/>
    </source>
</evidence>
<evidence type="ECO:0000256" key="4">
    <source>
        <dbReference type="ARBA" id="ARBA00023136"/>
    </source>
</evidence>
<keyword evidence="2 5" id="KW-0812">Transmembrane</keyword>
<feature type="transmembrane region" description="Helical" evidence="5">
    <location>
        <begin position="265"/>
        <end position="284"/>
    </location>
</feature>
<proteinExistence type="predicted"/>
<sequence length="307" mass="33683">MTNNLISVFYLSASSWLLLALLCAVALPESLSIETRDKKRVEREHKRLARTGRWWDFAAPLAIFVPKKRVGRFRRDWNLLAVGTAAFTMLLVYGIYHMKFQYAIFTYAWGSEQLGYYLAYIGSARAVHLLLLLPAVIRLIRHYYGTHSLSTDHRLATFSVALDVLAYTLTSLSPPSAMWAFVLFTSMSSFAGGALPAMHALALGILTAQEKEEAEAAGSGVSVEVNHAGRLFGAFGLVQATSQILLGPLMFGALYSISVYSFPKAIFVVAAGLLAVACFCLTTVRLSKEDKHRAEEGAIEREHGGGP</sequence>
<keyword evidence="4 5" id="KW-0472">Membrane</keyword>
<dbReference type="HOGENOM" id="CLU_906201_0_0_1"/>
<dbReference type="InterPro" id="IPR036259">
    <property type="entry name" value="MFS_trans_sf"/>
</dbReference>
<feature type="transmembrane region" description="Helical" evidence="5">
    <location>
        <begin position="116"/>
        <end position="140"/>
    </location>
</feature>
<keyword evidence="3 5" id="KW-1133">Transmembrane helix</keyword>
<dbReference type="OrthoDB" id="3026777at2759"/>
<dbReference type="RefSeq" id="XP_040631539.1">
    <property type="nucleotide sequence ID" value="XM_040774744.1"/>
</dbReference>
<organism evidence="6 7">
    <name type="scientific">Dacryopinax primogenitus (strain DJM 731)</name>
    <name type="common">Brown rot fungus</name>
    <dbReference type="NCBI Taxonomy" id="1858805"/>
    <lineage>
        <taxon>Eukaryota</taxon>
        <taxon>Fungi</taxon>
        <taxon>Dikarya</taxon>
        <taxon>Basidiomycota</taxon>
        <taxon>Agaricomycotina</taxon>
        <taxon>Dacrymycetes</taxon>
        <taxon>Dacrymycetales</taxon>
        <taxon>Dacrymycetaceae</taxon>
        <taxon>Dacryopinax</taxon>
    </lineage>
</organism>
<dbReference type="GeneID" id="63689806"/>
<evidence type="ECO:0000256" key="5">
    <source>
        <dbReference type="SAM" id="Phobius"/>
    </source>
</evidence>
<dbReference type="AlphaFoldDB" id="M5G8Y4"/>
<gene>
    <name evidence="6" type="ORF">DACRYDRAFT_47146</name>
</gene>
<feature type="transmembrane region" description="Helical" evidence="5">
    <location>
        <begin position="77"/>
        <end position="96"/>
    </location>
</feature>
<dbReference type="EMBL" id="JH795857">
    <property type="protein sequence ID" value="EJU04645.1"/>
    <property type="molecule type" value="Genomic_DNA"/>
</dbReference>
<dbReference type="PANTHER" id="PTHR23507">
    <property type="entry name" value="ZGC:174356"/>
    <property type="match status" value="1"/>
</dbReference>
<feature type="transmembrane region" description="Helical" evidence="5">
    <location>
        <begin position="6"/>
        <end position="27"/>
    </location>
</feature>
<evidence type="ECO:0000313" key="7">
    <source>
        <dbReference type="Proteomes" id="UP000030653"/>
    </source>
</evidence>
<feature type="transmembrane region" description="Helical" evidence="5">
    <location>
        <begin position="231"/>
        <end position="253"/>
    </location>
</feature>
<dbReference type="GO" id="GO:0022857">
    <property type="term" value="F:transmembrane transporter activity"/>
    <property type="evidence" value="ECO:0007669"/>
    <property type="project" value="TreeGrafter"/>
</dbReference>
<name>M5G8Y4_DACPD</name>
<dbReference type="PANTHER" id="PTHR23507:SF1">
    <property type="entry name" value="FI18259P1-RELATED"/>
    <property type="match status" value="1"/>
</dbReference>
<dbReference type="Proteomes" id="UP000030653">
    <property type="component" value="Unassembled WGS sequence"/>
</dbReference>
<evidence type="ECO:0008006" key="8">
    <source>
        <dbReference type="Google" id="ProtNLM"/>
    </source>
</evidence>
<accession>M5G8Y4</accession>
<comment type="subcellular location">
    <subcellularLocation>
        <location evidence="1">Membrane</location>
        <topology evidence="1">Multi-pass membrane protein</topology>
    </subcellularLocation>
</comment>
<evidence type="ECO:0000313" key="6">
    <source>
        <dbReference type="EMBL" id="EJU04645.1"/>
    </source>
</evidence>
<dbReference type="SUPFAM" id="SSF103473">
    <property type="entry name" value="MFS general substrate transporter"/>
    <property type="match status" value="1"/>
</dbReference>
<protein>
    <recommendedName>
        <fullName evidence="8">MFS general substrate transporter</fullName>
    </recommendedName>
</protein>
<reference evidence="6 7" key="1">
    <citation type="journal article" date="2012" name="Science">
        <title>The Paleozoic origin of enzymatic lignin decomposition reconstructed from 31 fungal genomes.</title>
        <authorList>
            <person name="Floudas D."/>
            <person name="Binder M."/>
            <person name="Riley R."/>
            <person name="Barry K."/>
            <person name="Blanchette R.A."/>
            <person name="Henrissat B."/>
            <person name="Martinez A.T."/>
            <person name="Otillar R."/>
            <person name="Spatafora J.W."/>
            <person name="Yadav J.S."/>
            <person name="Aerts A."/>
            <person name="Benoit I."/>
            <person name="Boyd A."/>
            <person name="Carlson A."/>
            <person name="Copeland A."/>
            <person name="Coutinho P.M."/>
            <person name="de Vries R.P."/>
            <person name="Ferreira P."/>
            <person name="Findley K."/>
            <person name="Foster B."/>
            <person name="Gaskell J."/>
            <person name="Glotzer D."/>
            <person name="Gorecki P."/>
            <person name="Heitman J."/>
            <person name="Hesse C."/>
            <person name="Hori C."/>
            <person name="Igarashi K."/>
            <person name="Jurgens J.A."/>
            <person name="Kallen N."/>
            <person name="Kersten P."/>
            <person name="Kohler A."/>
            <person name="Kuees U."/>
            <person name="Kumar T.K.A."/>
            <person name="Kuo A."/>
            <person name="LaButti K."/>
            <person name="Larrondo L.F."/>
            <person name="Lindquist E."/>
            <person name="Ling A."/>
            <person name="Lombard V."/>
            <person name="Lucas S."/>
            <person name="Lundell T."/>
            <person name="Martin R."/>
            <person name="McLaughlin D.J."/>
            <person name="Morgenstern I."/>
            <person name="Morin E."/>
            <person name="Murat C."/>
            <person name="Nagy L.G."/>
            <person name="Nolan M."/>
            <person name="Ohm R.A."/>
            <person name="Patyshakuliyeva A."/>
            <person name="Rokas A."/>
            <person name="Ruiz-Duenas F.J."/>
            <person name="Sabat G."/>
            <person name="Salamov A."/>
            <person name="Samejima M."/>
            <person name="Schmutz J."/>
            <person name="Slot J.C."/>
            <person name="St John F."/>
            <person name="Stenlid J."/>
            <person name="Sun H."/>
            <person name="Sun S."/>
            <person name="Syed K."/>
            <person name="Tsang A."/>
            <person name="Wiebenga A."/>
            <person name="Young D."/>
            <person name="Pisabarro A."/>
            <person name="Eastwood D.C."/>
            <person name="Martin F."/>
            <person name="Cullen D."/>
            <person name="Grigoriev I.V."/>
            <person name="Hibbett D.S."/>
        </authorList>
    </citation>
    <scope>NUCLEOTIDE SEQUENCE [LARGE SCALE GENOMIC DNA]</scope>
    <source>
        <strain evidence="6 7">DJM-731 SS1</strain>
    </source>
</reference>
<dbReference type="OMA" id="RSWHAHR"/>
<keyword evidence="7" id="KW-1185">Reference proteome</keyword>
<evidence type="ECO:0000256" key="3">
    <source>
        <dbReference type="ARBA" id="ARBA00022989"/>
    </source>
</evidence>